<dbReference type="EMBL" id="QEHR01000006">
    <property type="protein sequence ID" value="PVW14278.1"/>
    <property type="molecule type" value="Genomic_DNA"/>
</dbReference>
<keyword evidence="1" id="KW-0812">Transmembrane</keyword>
<evidence type="ECO:0000256" key="1">
    <source>
        <dbReference type="SAM" id="Phobius"/>
    </source>
</evidence>
<dbReference type="AlphaFoldDB" id="A0A2U0HZM0"/>
<comment type="caution">
    <text evidence="2">The sequence shown here is derived from an EMBL/GenBank/DDBJ whole genome shotgun (WGS) entry which is preliminary data.</text>
</comment>
<sequence>MYPRISFLCLFSDIYILNINIVYKDDDERREKNKKRIFILLVIIVISIVLLNIVNYFVS</sequence>
<keyword evidence="1" id="KW-0472">Membrane</keyword>
<feature type="transmembrane region" description="Helical" evidence="1">
    <location>
        <begin position="37"/>
        <end position="58"/>
    </location>
</feature>
<keyword evidence="3" id="KW-1185">Reference proteome</keyword>
<gene>
    <name evidence="2" type="ORF">DDV96_10760</name>
</gene>
<reference evidence="2 3" key="1">
    <citation type="submission" date="2018-04" db="EMBL/GenBank/DDBJ databases">
        <title>Marixanthomonas spongiae HN-E44 sp. nov., isolated from a marine sponge.</title>
        <authorList>
            <person name="Luo L."/>
            <person name="Zhuang L."/>
        </authorList>
    </citation>
    <scope>NUCLEOTIDE SEQUENCE [LARGE SCALE GENOMIC DNA]</scope>
    <source>
        <strain evidence="2 3">HN-E44</strain>
    </source>
</reference>
<proteinExistence type="predicted"/>
<name>A0A2U0HZM0_9FLAO</name>
<organism evidence="2 3">
    <name type="scientific">Marixanthomonas spongiae</name>
    <dbReference type="NCBI Taxonomy" id="2174845"/>
    <lineage>
        <taxon>Bacteria</taxon>
        <taxon>Pseudomonadati</taxon>
        <taxon>Bacteroidota</taxon>
        <taxon>Flavobacteriia</taxon>
        <taxon>Flavobacteriales</taxon>
        <taxon>Flavobacteriaceae</taxon>
        <taxon>Marixanthomonas</taxon>
    </lineage>
</organism>
<evidence type="ECO:0000313" key="3">
    <source>
        <dbReference type="Proteomes" id="UP000245962"/>
    </source>
</evidence>
<protein>
    <submittedName>
        <fullName evidence="2">Uncharacterized protein</fullName>
    </submittedName>
</protein>
<accession>A0A2U0HZM0</accession>
<keyword evidence="1" id="KW-1133">Transmembrane helix</keyword>
<evidence type="ECO:0000313" key="2">
    <source>
        <dbReference type="EMBL" id="PVW14278.1"/>
    </source>
</evidence>
<dbReference type="Proteomes" id="UP000245962">
    <property type="component" value="Unassembled WGS sequence"/>
</dbReference>